<protein>
    <submittedName>
        <fullName evidence="1">Uncharacterized protein</fullName>
    </submittedName>
</protein>
<evidence type="ECO:0000313" key="2">
    <source>
        <dbReference type="Proteomes" id="UP001305174"/>
    </source>
</evidence>
<reference evidence="2" key="1">
    <citation type="submission" date="2024-05" db="EMBL/GenBank/DDBJ databases">
        <authorList>
            <person name="Tikunov A.Y."/>
            <person name="Morozova V.V."/>
            <person name="Kozlova Y.N."/>
            <person name="Tikunova N.V."/>
            <person name="Babkin I.V."/>
        </authorList>
    </citation>
    <scope>NUCLEOTIDE SEQUENCE [LARGE SCALE GENOMIC DNA]</scope>
</reference>
<dbReference type="EMBL" id="OR575930">
    <property type="protein sequence ID" value="WOZ57432.1"/>
    <property type="molecule type" value="Genomic_DNA"/>
</dbReference>
<accession>A0AAX4G697</accession>
<sequence length="67" mass="7806">MLTKRQWIDRAVNYMLNLKLFNGTLDSEVDDAYELAESLWESSKNKDGTNDSCPIEQVDEELTYWGD</sequence>
<organism evidence="1 2">
    <name type="scientific">Pseudomonas phage vB_PseuGesM_254</name>
    <dbReference type="NCBI Taxonomy" id="3092638"/>
    <lineage>
        <taxon>Viruses</taxon>
        <taxon>Duplodnaviria</taxon>
        <taxon>Heunggongvirae</taxon>
        <taxon>Uroviricota</taxon>
        <taxon>Caudoviricetes</taxon>
        <taxon>Vandenendeviridae</taxon>
        <taxon>Chemalvirus</taxon>
        <taxon>Chemalvirus PseuGes254</taxon>
    </lineage>
</organism>
<evidence type="ECO:0000313" key="1">
    <source>
        <dbReference type="EMBL" id="WOZ57432.1"/>
    </source>
</evidence>
<keyword evidence="2" id="KW-1185">Reference proteome</keyword>
<name>A0AAX4G697_9CAUD</name>
<proteinExistence type="predicted"/>
<dbReference type="Proteomes" id="UP001305174">
    <property type="component" value="Segment"/>
</dbReference>